<sequence>MGDWIFNCDAEIVNIYMENSIEIKEQFENFLIGIFSSWKHDRSSKKYKCTRDEKDYTPKMELIKKKSFFHDVISSVSSYKNDLDFHINEKCTLNKFGAKFPNVTCSEHNMIEIESDALNIRNPHGKLTELQENQLSGTNPEDSFNNSPTKIAFTSVSTILGACISGLYLHRHSFMGNMLRNSRNKNIIPQENEYADINGKFSEDPSHYIDGAENISQFYIVYNSMNH</sequence>
<evidence type="ECO:0000313" key="3">
    <source>
        <dbReference type="Proteomes" id="UP000078550"/>
    </source>
</evidence>
<accession>A0A1A9AJJ3</accession>
<name>A0A1A9AJJ3_PLAOA</name>
<dbReference type="AlphaFoldDB" id="A0A1A9AJJ3"/>
<keyword evidence="4" id="KW-1185">Reference proteome</keyword>
<gene>
    <name evidence="2" type="ORF">POVWA1_075720</name>
    <name evidence="1" type="ORF">POVWA2_070570</name>
</gene>
<evidence type="ECO:0000313" key="1">
    <source>
        <dbReference type="EMBL" id="SBT55922.1"/>
    </source>
</evidence>
<reference evidence="3 4" key="2">
    <citation type="submission" date="2016-05" db="EMBL/GenBank/DDBJ databases">
        <authorList>
            <person name="Naeem Raeece"/>
        </authorList>
    </citation>
    <scope>NUCLEOTIDE SEQUENCE [LARGE SCALE GENOMIC DNA]</scope>
</reference>
<dbReference type="Proteomes" id="UP000078555">
    <property type="component" value="Unassembled WGS sequence"/>
</dbReference>
<reference evidence="2" key="1">
    <citation type="submission" date="2016-05" db="EMBL/GenBank/DDBJ databases">
        <authorList>
            <person name="Lavstsen T."/>
            <person name="Jespersen J.S."/>
        </authorList>
    </citation>
    <scope>NUCLEOTIDE SEQUENCE [LARGE SCALE GENOMIC DNA]</scope>
</reference>
<proteinExistence type="predicted"/>
<dbReference type="EMBL" id="FLRE01001179">
    <property type="protein sequence ID" value="SBT55922.1"/>
    <property type="molecule type" value="Genomic_DNA"/>
</dbReference>
<evidence type="ECO:0008006" key="5">
    <source>
        <dbReference type="Google" id="ProtNLM"/>
    </source>
</evidence>
<protein>
    <recommendedName>
        <fullName evidence="5">PIR Superfamily Protein</fullName>
    </recommendedName>
</protein>
<dbReference type="Proteomes" id="UP000078550">
    <property type="component" value="Unassembled WGS sequence"/>
</dbReference>
<evidence type="ECO:0000313" key="2">
    <source>
        <dbReference type="EMBL" id="SBT56381.1"/>
    </source>
</evidence>
<evidence type="ECO:0000313" key="4">
    <source>
        <dbReference type="Proteomes" id="UP000078555"/>
    </source>
</evidence>
<dbReference type="EMBL" id="FLRD01001076">
    <property type="protein sequence ID" value="SBT56381.1"/>
    <property type="molecule type" value="Genomic_DNA"/>
</dbReference>
<organism evidence="2 4">
    <name type="scientific">Plasmodium ovale wallikeri</name>
    <dbReference type="NCBI Taxonomy" id="864142"/>
    <lineage>
        <taxon>Eukaryota</taxon>
        <taxon>Sar</taxon>
        <taxon>Alveolata</taxon>
        <taxon>Apicomplexa</taxon>
        <taxon>Aconoidasida</taxon>
        <taxon>Haemosporida</taxon>
        <taxon>Plasmodiidae</taxon>
        <taxon>Plasmodium</taxon>
        <taxon>Plasmodium (Plasmodium)</taxon>
    </lineage>
</organism>